<dbReference type="Pfam" id="PF00781">
    <property type="entry name" value="DAGK_cat"/>
    <property type="match status" value="1"/>
</dbReference>
<dbReference type="SMART" id="SM00014">
    <property type="entry name" value="acidPPc"/>
    <property type="match status" value="1"/>
</dbReference>
<keyword evidence="4" id="KW-0378">Hydrolase</keyword>
<protein>
    <submittedName>
        <fullName evidence="8">Glycerophosphatase</fullName>
    </submittedName>
</protein>
<evidence type="ECO:0000313" key="8">
    <source>
        <dbReference type="EMBL" id="KJK36082.1"/>
    </source>
</evidence>
<dbReference type="InterPro" id="IPR000326">
    <property type="entry name" value="PAP2/HPO"/>
</dbReference>
<dbReference type="GO" id="GO:0005886">
    <property type="term" value="C:plasma membrane"/>
    <property type="evidence" value="ECO:0007669"/>
    <property type="project" value="UniProtKB-SubCell"/>
</dbReference>
<feature type="domain" description="DAGKc" evidence="7">
    <location>
        <begin position="234"/>
        <end position="313"/>
    </location>
</feature>
<evidence type="ECO:0000313" key="9">
    <source>
        <dbReference type="Proteomes" id="UP000033393"/>
    </source>
</evidence>
<dbReference type="InterPro" id="IPR016064">
    <property type="entry name" value="NAD/diacylglycerol_kinase_sf"/>
</dbReference>
<evidence type="ECO:0000256" key="3">
    <source>
        <dbReference type="ARBA" id="ARBA00022692"/>
    </source>
</evidence>
<dbReference type="SUPFAM" id="SSF111331">
    <property type="entry name" value="NAD kinase/diacylglycerol kinase-like"/>
    <property type="match status" value="1"/>
</dbReference>
<dbReference type="Pfam" id="PF01569">
    <property type="entry name" value="PAP2"/>
    <property type="match status" value="1"/>
</dbReference>
<dbReference type="InterPro" id="IPR036938">
    <property type="entry name" value="PAP2/HPO_sf"/>
</dbReference>
<dbReference type="Gene3D" id="2.60.200.40">
    <property type="match status" value="1"/>
</dbReference>
<keyword evidence="9" id="KW-1185">Reference proteome</keyword>
<gene>
    <name evidence="8" type="ORF">UK23_42420</name>
</gene>
<keyword evidence="5" id="KW-1133">Transmembrane helix</keyword>
<name>A0A0F0GHK5_LENAE</name>
<dbReference type="Proteomes" id="UP000033393">
    <property type="component" value="Unassembled WGS sequence"/>
</dbReference>
<dbReference type="STRING" id="68170.GCA_000974445_01398"/>
<evidence type="ECO:0000259" key="7">
    <source>
        <dbReference type="PROSITE" id="PS50146"/>
    </source>
</evidence>
<dbReference type="GO" id="GO:0016787">
    <property type="term" value="F:hydrolase activity"/>
    <property type="evidence" value="ECO:0007669"/>
    <property type="project" value="UniProtKB-KW"/>
</dbReference>
<dbReference type="SUPFAM" id="SSF48317">
    <property type="entry name" value="Acid phosphatase/Vanadium-dependent haloperoxidase"/>
    <property type="match status" value="1"/>
</dbReference>
<dbReference type="Gene3D" id="1.20.144.10">
    <property type="entry name" value="Phosphatidic acid phosphatase type 2/haloperoxidase"/>
    <property type="match status" value="1"/>
</dbReference>
<dbReference type="EMBL" id="JYJG01000435">
    <property type="protein sequence ID" value="KJK36082.1"/>
    <property type="molecule type" value="Genomic_DNA"/>
</dbReference>
<keyword evidence="3" id="KW-0812">Transmembrane</keyword>
<evidence type="ECO:0000256" key="4">
    <source>
        <dbReference type="ARBA" id="ARBA00022801"/>
    </source>
</evidence>
<keyword evidence="2" id="KW-1003">Cell membrane</keyword>
<dbReference type="PANTHER" id="PTHR14969">
    <property type="entry name" value="SPHINGOSINE-1-PHOSPHATE PHOSPHOHYDROLASE"/>
    <property type="match status" value="1"/>
</dbReference>
<evidence type="ECO:0000256" key="5">
    <source>
        <dbReference type="ARBA" id="ARBA00022989"/>
    </source>
</evidence>
<organism evidence="8 9">
    <name type="scientific">Lentzea aerocolonigenes</name>
    <name type="common">Lechevalieria aerocolonigenes</name>
    <name type="synonym">Saccharothrix aerocolonigenes</name>
    <dbReference type="NCBI Taxonomy" id="68170"/>
    <lineage>
        <taxon>Bacteria</taxon>
        <taxon>Bacillati</taxon>
        <taxon>Actinomycetota</taxon>
        <taxon>Actinomycetes</taxon>
        <taxon>Pseudonocardiales</taxon>
        <taxon>Pseudonocardiaceae</taxon>
        <taxon>Lentzea</taxon>
    </lineage>
</organism>
<proteinExistence type="predicted"/>
<comment type="caution">
    <text evidence="8">The sequence shown here is derived from an EMBL/GenBank/DDBJ whole genome shotgun (WGS) entry which is preliminary data.</text>
</comment>
<dbReference type="GO" id="GO:0016301">
    <property type="term" value="F:kinase activity"/>
    <property type="evidence" value="ECO:0007669"/>
    <property type="project" value="InterPro"/>
</dbReference>
<evidence type="ECO:0000256" key="1">
    <source>
        <dbReference type="ARBA" id="ARBA00004651"/>
    </source>
</evidence>
<dbReference type="PANTHER" id="PTHR14969:SF62">
    <property type="entry name" value="DECAPRENYLPHOSPHORYL-5-PHOSPHORIBOSE PHOSPHATASE RV3807C-RELATED"/>
    <property type="match status" value="1"/>
</dbReference>
<dbReference type="PATRIC" id="fig|68170.10.peg.1587"/>
<reference evidence="8 9" key="1">
    <citation type="submission" date="2015-02" db="EMBL/GenBank/DDBJ databases">
        <authorList>
            <person name="Ju K.-S."/>
            <person name="Doroghazi J.R."/>
            <person name="Metcalf W."/>
        </authorList>
    </citation>
    <scope>NUCLEOTIDE SEQUENCE [LARGE SCALE GENOMIC DNA]</scope>
    <source>
        <strain evidence="8 9">NRRL B-16140</strain>
    </source>
</reference>
<sequence>MRFSVGSVWKRVSALDKKLMSSSAGLPPSRLDRGLKRLSKTANHSLLWFVIAAILATGKGPFRRGALRGLAAIAGASASANLVGKSLFPRRRPAADLLAVPRRLSKRPTSSSFPSGHSASAAAFATAVAMESPKAGAVVAPIAAAVAYSRVHTGVHWPSDVAAGAAVGVGAALLTRRWWPLGRNEPASAYEHADLTSLQEGDGLVVVVNPNSGIGPDPTPQIAEEWPKARIISIEELSDVPDAKALGVAGGDGTVAAVASLAAERDLPMVLIPSGTLNHFARDVGIEGLHDTARAVADGVGVRVDLAQVNGQWFVNTASLGGYPDMVRIREKLEKRWGKWPAAAMALFRVLQRAKPLKMTIDGEKHLVWLLFVGNGPYRPKGFAPTMRPRLDDGLLDVRYVRADRQFSRTRFFIGALLGALEHSRMYKHFEVASLDVEVHGAPISIATDGEVRERANHFKFRSRAAALGIYRP</sequence>
<dbReference type="Gene3D" id="3.40.50.10330">
    <property type="entry name" value="Probable inorganic polyphosphate/atp-NAD kinase, domain 1"/>
    <property type="match status" value="1"/>
</dbReference>
<dbReference type="AlphaFoldDB" id="A0A0F0GHK5"/>
<evidence type="ECO:0000256" key="6">
    <source>
        <dbReference type="ARBA" id="ARBA00023136"/>
    </source>
</evidence>
<dbReference type="SMART" id="SM00046">
    <property type="entry name" value="DAGKc"/>
    <property type="match status" value="1"/>
</dbReference>
<dbReference type="CDD" id="cd01610">
    <property type="entry name" value="PAP2_like"/>
    <property type="match status" value="1"/>
</dbReference>
<keyword evidence="6" id="KW-0472">Membrane</keyword>
<evidence type="ECO:0000256" key="2">
    <source>
        <dbReference type="ARBA" id="ARBA00022475"/>
    </source>
</evidence>
<dbReference type="PROSITE" id="PS50146">
    <property type="entry name" value="DAGK"/>
    <property type="match status" value="1"/>
</dbReference>
<dbReference type="InterPro" id="IPR017438">
    <property type="entry name" value="ATP-NAD_kinase_N"/>
</dbReference>
<accession>A0A0F0GHK5</accession>
<dbReference type="InterPro" id="IPR001206">
    <property type="entry name" value="Diacylglycerol_kinase_cat_dom"/>
</dbReference>
<comment type="subcellular location">
    <subcellularLocation>
        <location evidence="1">Cell membrane</location>
        <topology evidence="1">Multi-pass membrane protein</topology>
    </subcellularLocation>
</comment>